<proteinExistence type="predicted"/>
<dbReference type="PATRIC" id="fig|1114963.3.peg.4398"/>
<accession>A0A0J7XJU2</accession>
<dbReference type="InterPro" id="IPR014729">
    <property type="entry name" value="Rossmann-like_a/b/a_fold"/>
</dbReference>
<evidence type="ECO:0000313" key="2">
    <source>
        <dbReference type="Proteomes" id="UP000052268"/>
    </source>
</evidence>
<dbReference type="EMBL" id="JACU01000012">
    <property type="protein sequence ID" value="KMS51373.1"/>
    <property type="molecule type" value="Genomic_DNA"/>
</dbReference>
<dbReference type="OrthoDB" id="7260048at2"/>
<keyword evidence="2" id="KW-1185">Reference proteome</keyword>
<dbReference type="AlphaFoldDB" id="A0A0J7XJU2"/>
<sequence>MVERAPVIAAWGAGVDSTAMIIELVERGEPIDMVLFADTGSEKTDTYAFIPVFRHWMDRHDVASEIVRYEPRNFKHWPPYDSLGTNMLTNATLPSKAFGRGSCSLKWKVAPQDKWTAQWAPAIRCWGEGGRVVKLIGYDCSGADQRRYAHAEGYADPRYDYRYPLRELGWTRADCVARIERAGLPVPPKSSCFFCPAMRPHEVDALSKDELRTIVLMEARAKPRLRTIEGLWRKPVVGRGGAIPRPGNITAYVRALGLLPPSEVDRIVADAPLALVAFQAAQARKPVEQRMSMARWLDAFHRGQSAG</sequence>
<dbReference type="SUPFAM" id="SSF52402">
    <property type="entry name" value="Adenine nucleotide alpha hydrolases-like"/>
    <property type="match status" value="1"/>
</dbReference>
<reference evidence="1 2" key="1">
    <citation type="journal article" date="2015" name="G3 (Bethesda)">
        <title>Insights into Ongoing Evolution of the Hexachlorocyclohexane Catabolic Pathway from Comparative Genomics of Ten Sphingomonadaceae Strains.</title>
        <authorList>
            <person name="Pearce S.L."/>
            <person name="Oakeshott J.G."/>
            <person name="Pandey G."/>
        </authorList>
    </citation>
    <scope>NUCLEOTIDE SEQUENCE [LARGE SCALE GENOMIC DNA]</scope>
    <source>
        <strain evidence="1 2">LL02</strain>
    </source>
</reference>
<comment type="caution">
    <text evidence="1">The sequence shown here is derived from an EMBL/GenBank/DDBJ whole genome shotgun (WGS) entry which is preliminary data.</text>
</comment>
<dbReference type="RefSeq" id="WP_021243477.1">
    <property type="nucleotide sequence ID" value="NZ_KQ130458.1"/>
</dbReference>
<dbReference type="Gene3D" id="3.40.50.620">
    <property type="entry name" value="HUPs"/>
    <property type="match status" value="1"/>
</dbReference>
<organism evidence="1 2">
    <name type="scientific">Novosphingobium barchaimii LL02</name>
    <dbReference type="NCBI Taxonomy" id="1114963"/>
    <lineage>
        <taxon>Bacteria</taxon>
        <taxon>Pseudomonadati</taxon>
        <taxon>Pseudomonadota</taxon>
        <taxon>Alphaproteobacteria</taxon>
        <taxon>Sphingomonadales</taxon>
        <taxon>Sphingomonadaceae</taxon>
        <taxon>Novosphingobium</taxon>
    </lineage>
</organism>
<protein>
    <recommendedName>
        <fullName evidence="3">Phosphoadenosine phosphosulfate reductase</fullName>
    </recommendedName>
</protein>
<dbReference type="Proteomes" id="UP000052268">
    <property type="component" value="Unassembled WGS sequence"/>
</dbReference>
<evidence type="ECO:0000313" key="1">
    <source>
        <dbReference type="EMBL" id="KMS51373.1"/>
    </source>
</evidence>
<gene>
    <name evidence="1" type="ORF">V474_03850</name>
</gene>
<name>A0A0J7XJU2_9SPHN</name>
<evidence type="ECO:0008006" key="3">
    <source>
        <dbReference type="Google" id="ProtNLM"/>
    </source>
</evidence>